<dbReference type="InterPro" id="IPR013057">
    <property type="entry name" value="AA_transpt_TM"/>
</dbReference>
<dbReference type="GO" id="GO:0016020">
    <property type="term" value="C:membrane"/>
    <property type="evidence" value="ECO:0007669"/>
    <property type="project" value="UniProtKB-SubCell"/>
</dbReference>
<evidence type="ECO:0000313" key="9">
    <source>
        <dbReference type="EMBL" id="KAG6538248.1"/>
    </source>
</evidence>
<organism evidence="9 10">
    <name type="scientific">Zingiber officinale</name>
    <name type="common">Ginger</name>
    <name type="synonym">Amomum zingiber</name>
    <dbReference type="NCBI Taxonomy" id="94328"/>
    <lineage>
        <taxon>Eukaryota</taxon>
        <taxon>Viridiplantae</taxon>
        <taxon>Streptophyta</taxon>
        <taxon>Embryophyta</taxon>
        <taxon>Tracheophyta</taxon>
        <taxon>Spermatophyta</taxon>
        <taxon>Magnoliopsida</taxon>
        <taxon>Liliopsida</taxon>
        <taxon>Zingiberales</taxon>
        <taxon>Zingiberaceae</taxon>
        <taxon>Zingiber</taxon>
    </lineage>
</organism>
<evidence type="ECO:0000313" key="10">
    <source>
        <dbReference type="Proteomes" id="UP000734854"/>
    </source>
</evidence>
<evidence type="ECO:0000256" key="2">
    <source>
        <dbReference type="ARBA" id="ARBA00022448"/>
    </source>
</evidence>
<keyword evidence="3 7" id="KW-0812">Transmembrane</keyword>
<dbReference type="GO" id="GO:0006865">
    <property type="term" value="P:amino acid transport"/>
    <property type="evidence" value="ECO:0007669"/>
    <property type="project" value="UniProtKB-KW"/>
</dbReference>
<proteinExistence type="predicted"/>
<name>A0A8J5LWM1_ZINOF</name>
<evidence type="ECO:0000256" key="6">
    <source>
        <dbReference type="ARBA" id="ARBA00023136"/>
    </source>
</evidence>
<dbReference type="EMBL" id="JACMSC010000001">
    <property type="protein sequence ID" value="KAG6538248.1"/>
    <property type="molecule type" value="Genomic_DNA"/>
</dbReference>
<evidence type="ECO:0000256" key="7">
    <source>
        <dbReference type="SAM" id="Phobius"/>
    </source>
</evidence>
<evidence type="ECO:0000259" key="8">
    <source>
        <dbReference type="Pfam" id="PF01490"/>
    </source>
</evidence>
<feature type="domain" description="Amino acid transporter transmembrane" evidence="8">
    <location>
        <begin position="101"/>
        <end position="168"/>
    </location>
</feature>
<gene>
    <name evidence="9" type="ORF">ZIOFF_003361</name>
</gene>
<evidence type="ECO:0000256" key="5">
    <source>
        <dbReference type="ARBA" id="ARBA00022989"/>
    </source>
</evidence>
<evidence type="ECO:0000256" key="3">
    <source>
        <dbReference type="ARBA" id="ARBA00022692"/>
    </source>
</evidence>
<evidence type="ECO:0000256" key="1">
    <source>
        <dbReference type="ARBA" id="ARBA00004370"/>
    </source>
</evidence>
<dbReference type="Pfam" id="PF01490">
    <property type="entry name" value="Aa_trans"/>
    <property type="match status" value="1"/>
</dbReference>
<protein>
    <recommendedName>
        <fullName evidence="8">Amino acid transporter transmembrane domain-containing protein</fullName>
    </recommendedName>
</protein>
<keyword evidence="4" id="KW-0029">Amino-acid transport</keyword>
<accession>A0A8J5LWM1</accession>
<dbReference type="Proteomes" id="UP000734854">
    <property type="component" value="Unassembled WGS sequence"/>
</dbReference>
<dbReference type="AlphaFoldDB" id="A0A8J5LWM1"/>
<comment type="caution">
    <text evidence="9">The sequence shown here is derived from an EMBL/GenBank/DDBJ whole genome shotgun (WGS) entry which is preliminary data.</text>
</comment>
<evidence type="ECO:0000256" key="4">
    <source>
        <dbReference type="ARBA" id="ARBA00022970"/>
    </source>
</evidence>
<comment type="subcellular location">
    <subcellularLocation>
        <location evidence="1">Membrane</location>
    </subcellularLocation>
</comment>
<sequence>MEKTAWRRRCGEDSVGTTMWKSSSATSWRGFMFGKASASLLRDRILCARVPCALCARRYTTKKKHVLSTKKNKKILSETSSSPAEKAISASSPADDAELLQIYAMPVFDMMESYLVKELRFPPGLTLRLITRSAYVAFTMFIGMTFPFFGGLLSFFGGFAFAPTTYFVSAPHTYLTVHIVTNHLILPLILYLSDRSMIPASLHHVACYLQTQKV</sequence>
<keyword evidence="10" id="KW-1185">Reference proteome</keyword>
<reference evidence="9 10" key="1">
    <citation type="submission" date="2020-08" db="EMBL/GenBank/DDBJ databases">
        <title>Plant Genome Project.</title>
        <authorList>
            <person name="Zhang R.-G."/>
        </authorList>
    </citation>
    <scope>NUCLEOTIDE SEQUENCE [LARGE SCALE GENOMIC DNA]</scope>
    <source>
        <tissue evidence="9">Rhizome</tissue>
    </source>
</reference>
<keyword evidence="2" id="KW-0813">Transport</keyword>
<dbReference type="PANTHER" id="PTHR48017">
    <property type="entry name" value="OS05G0424000 PROTEIN-RELATED"/>
    <property type="match status" value="1"/>
</dbReference>
<keyword evidence="5 7" id="KW-1133">Transmembrane helix</keyword>
<keyword evidence="6 7" id="KW-0472">Membrane</keyword>
<feature type="transmembrane region" description="Helical" evidence="7">
    <location>
        <begin position="174"/>
        <end position="192"/>
    </location>
</feature>
<feature type="transmembrane region" description="Helical" evidence="7">
    <location>
        <begin position="135"/>
        <end position="162"/>
    </location>
</feature>